<evidence type="ECO:0000313" key="2">
    <source>
        <dbReference type="EMBL" id="PKU60066.1"/>
    </source>
</evidence>
<evidence type="ECO:0000313" key="3">
    <source>
        <dbReference type="Proteomes" id="UP000233837"/>
    </source>
</evidence>
<organism evidence="2 3">
    <name type="scientific">Dendrobium catenatum</name>
    <dbReference type="NCBI Taxonomy" id="906689"/>
    <lineage>
        <taxon>Eukaryota</taxon>
        <taxon>Viridiplantae</taxon>
        <taxon>Streptophyta</taxon>
        <taxon>Embryophyta</taxon>
        <taxon>Tracheophyta</taxon>
        <taxon>Spermatophyta</taxon>
        <taxon>Magnoliopsida</taxon>
        <taxon>Liliopsida</taxon>
        <taxon>Asparagales</taxon>
        <taxon>Orchidaceae</taxon>
        <taxon>Epidendroideae</taxon>
        <taxon>Malaxideae</taxon>
        <taxon>Dendrobiinae</taxon>
        <taxon>Dendrobium</taxon>
    </lineage>
</organism>
<proteinExistence type="predicted"/>
<feature type="region of interest" description="Disordered" evidence="1">
    <location>
        <begin position="194"/>
        <end position="217"/>
    </location>
</feature>
<reference evidence="2 3" key="2">
    <citation type="journal article" date="2017" name="Nature">
        <title>The Apostasia genome and the evolution of orchids.</title>
        <authorList>
            <person name="Zhang G.Q."/>
            <person name="Liu K.W."/>
            <person name="Li Z."/>
            <person name="Lohaus R."/>
            <person name="Hsiao Y.Y."/>
            <person name="Niu S.C."/>
            <person name="Wang J.Y."/>
            <person name="Lin Y.C."/>
            <person name="Xu Q."/>
            <person name="Chen L.J."/>
            <person name="Yoshida K."/>
            <person name="Fujiwara S."/>
            <person name="Wang Z.W."/>
            <person name="Zhang Y.Q."/>
            <person name="Mitsuda N."/>
            <person name="Wang M."/>
            <person name="Liu G.H."/>
            <person name="Pecoraro L."/>
            <person name="Huang H.X."/>
            <person name="Xiao X.J."/>
            <person name="Lin M."/>
            <person name="Wu X.Y."/>
            <person name="Wu W.L."/>
            <person name="Chen Y.Y."/>
            <person name="Chang S.B."/>
            <person name="Sakamoto S."/>
            <person name="Ohme-Takagi M."/>
            <person name="Yagi M."/>
            <person name="Zeng S.J."/>
            <person name="Shen C.Y."/>
            <person name="Yeh C.M."/>
            <person name="Luo Y.B."/>
            <person name="Tsai W.C."/>
            <person name="Van de Peer Y."/>
            <person name="Liu Z.J."/>
        </authorList>
    </citation>
    <scope>NUCLEOTIDE SEQUENCE [LARGE SCALE GENOMIC DNA]</scope>
    <source>
        <tissue evidence="2">The whole plant</tissue>
    </source>
</reference>
<dbReference type="Proteomes" id="UP000233837">
    <property type="component" value="Unassembled WGS sequence"/>
</dbReference>
<feature type="compositionally biased region" description="Low complexity" evidence="1">
    <location>
        <begin position="204"/>
        <end position="217"/>
    </location>
</feature>
<feature type="region of interest" description="Disordered" evidence="1">
    <location>
        <begin position="1"/>
        <end position="29"/>
    </location>
</feature>
<dbReference type="EMBL" id="KZ504014">
    <property type="protein sequence ID" value="PKU60066.1"/>
    <property type="molecule type" value="Genomic_DNA"/>
</dbReference>
<sequence length="217" mass="23872">MAADARRTAMLAGPGDARRPSFGGSTIPGRSLPAFGDGMLGIYINNSAQEARFKMKNNKALVINEGSLLMTKKIIPDNGKGKGILVDNNIKTEKSFPILTKEANRSISILKEFSFCPLVKAEKPIQDSLSPTRRGRVRRTLSPSRRWQRTFSFFSLLEKAEYLRGHGCRRVSPLESLPPDLLGPQEEISAAITEQLYDLPHTTSPSPSSPYSSSLKP</sequence>
<dbReference type="AlphaFoldDB" id="A0A2I0V9I5"/>
<accession>A0A2I0V9I5</accession>
<protein>
    <submittedName>
        <fullName evidence="2">Uncharacterized protein</fullName>
    </submittedName>
</protein>
<gene>
    <name evidence="2" type="ORF">MA16_Dca014961</name>
</gene>
<name>A0A2I0V9I5_9ASPA</name>
<evidence type="ECO:0000256" key="1">
    <source>
        <dbReference type="SAM" id="MobiDB-lite"/>
    </source>
</evidence>
<reference evidence="2 3" key="1">
    <citation type="journal article" date="2016" name="Sci. Rep.">
        <title>The Dendrobium catenatum Lindl. genome sequence provides insights into polysaccharide synthase, floral development and adaptive evolution.</title>
        <authorList>
            <person name="Zhang G.Q."/>
            <person name="Xu Q."/>
            <person name="Bian C."/>
            <person name="Tsai W.C."/>
            <person name="Yeh C.M."/>
            <person name="Liu K.W."/>
            <person name="Yoshida K."/>
            <person name="Zhang L.S."/>
            <person name="Chang S.B."/>
            <person name="Chen F."/>
            <person name="Shi Y."/>
            <person name="Su Y.Y."/>
            <person name="Zhang Y.Q."/>
            <person name="Chen L.J."/>
            <person name="Yin Y."/>
            <person name="Lin M."/>
            <person name="Huang H."/>
            <person name="Deng H."/>
            <person name="Wang Z.W."/>
            <person name="Zhu S.L."/>
            <person name="Zhao X."/>
            <person name="Deng C."/>
            <person name="Niu S.C."/>
            <person name="Huang J."/>
            <person name="Wang M."/>
            <person name="Liu G.H."/>
            <person name="Yang H.J."/>
            <person name="Xiao X.J."/>
            <person name="Hsiao Y.Y."/>
            <person name="Wu W.L."/>
            <person name="Chen Y.Y."/>
            <person name="Mitsuda N."/>
            <person name="Ohme-Takagi M."/>
            <person name="Luo Y.B."/>
            <person name="Van de Peer Y."/>
            <person name="Liu Z.J."/>
        </authorList>
    </citation>
    <scope>NUCLEOTIDE SEQUENCE [LARGE SCALE GENOMIC DNA]</scope>
    <source>
        <tissue evidence="2">The whole plant</tissue>
    </source>
</reference>
<keyword evidence="3" id="KW-1185">Reference proteome</keyword>